<evidence type="ECO:0000259" key="2">
    <source>
        <dbReference type="Pfam" id="PF01345"/>
    </source>
</evidence>
<evidence type="ECO:0000313" key="3">
    <source>
        <dbReference type="EMBL" id="TQD23534.1"/>
    </source>
</evidence>
<dbReference type="Proteomes" id="UP000319335">
    <property type="component" value="Unassembled WGS sequence"/>
</dbReference>
<dbReference type="InterPro" id="IPR047589">
    <property type="entry name" value="DUF11_rpt"/>
</dbReference>
<reference evidence="3 4" key="1">
    <citation type="submission" date="2019-06" db="EMBL/GenBank/DDBJ databases">
        <title>Draft genome sequence of Methanolobus vulcani B1d.</title>
        <authorList>
            <person name="Creighbaum A.J."/>
            <person name="Ticak T."/>
            <person name="Hariraju D."/>
            <person name="Arivett B.A."/>
            <person name="Ferguson D.J.Jr."/>
        </authorList>
    </citation>
    <scope>NUCLEOTIDE SEQUENCE [LARGE SCALE GENOMIC DNA]</scope>
    <source>
        <strain evidence="3 4">B1d</strain>
    </source>
</reference>
<dbReference type="InterPro" id="IPR013783">
    <property type="entry name" value="Ig-like_fold"/>
</dbReference>
<dbReference type="InterPro" id="IPR025738">
    <property type="entry name" value="BatD"/>
</dbReference>
<proteinExistence type="predicted"/>
<dbReference type="PANTHER" id="PTHR12861">
    <property type="entry name" value="TRANSLOCON-ASSOCIATED PROTEIN, BETA SUBUNIT PRECURSOR TRAP-BETA SIGNAL SEQUENCE RECEPTOR BETA SUBUNIT"/>
    <property type="match status" value="1"/>
</dbReference>
<dbReference type="Gene3D" id="2.60.40.10">
    <property type="entry name" value="Immunoglobulins"/>
    <property type="match status" value="1"/>
</dbReference>
<evidence type="ECO:0000256" key="1">
    <source>
        <dbReference type="SAM" id="MobiDB-lite"/>
    </source>
</evidence>
<keyword evidence="4" id="KW-1185">Reference proteome</keyword>
<protein>
    <submittedName>
        <fullName evidence="3">DUF11 domain-containing protein</fullName>
    </submittedName>
</protein>
<name>A0A7Z8KLM4_9EURY</name>
<dbReference type="PANTHER" id="PTHR12861:SF3">
    <property type="entry name" value="TRANSLOCON-ASSOCIATED PROTEIN SUBUNIT BETA"/>
    <property type="match status" value="1"/>
</dbReference>
<dbReference type="AlphaFoldDB" id="A0A7Z8KLM4"/>
<evidence type="ECO:0000313" key="4">
    <source>
        <dbReference type="Proteomes" id="UP000319335"/>
    </source>
</evidence>
<feature type="domain" description="DUF11" evidence="2">
    <location>
        <begin position="359"/>
        <end position="411"/>
    </location>
</feature>
<dbReference type="Pfam" id="PF13584">
    <property type="entry name" value="BatD"/>
    <property type="match status" value="1"/>
</dbReference>
<dbReference type="NCBIfam" id="TIGR01451">
    <property type="entry name" value="B_ant_repeat"/>
    <property type="match status" value="1"/>
</dbReference>
<organism evidence="3 4">
    <name type="scientific">Methanolobus vulcani</name>
    <dbReference type="NCBI Taxonomy" id="38026"/>
    <lineage>
        <taxon>Archaea</taxon>
        <taxon>Methanobacteriati</taxon>
        <taxon>Methanobacteriota</taxon>
        <taxon>Stenosarchaea group</taxon>
        <taxon>Methanomicrobia</taxon>
        <taxon>Methanosarcinales</taxon>
        <taxon>Methanosarcinaceae</taxon>
        <taxon>Methanolobus</taxon>
    </lineage>
</organism>
<sequence length="534" mass="59174">MIRKVFFCLMFIVLLSLPAMAYTLDDIEWSDSTAKTGTLKWGGTLTLDDYTIKAEDFNEDGYVSLGIYRDGVLEKKSPARAGEGIEFRDTEKGDDLRILIKTVTLNIDEWTGNMDDPSAAIEIYERGIPEMDIAITTESDEYDPRMSTYRSIIATIDIDNEGDAEAEDLIVEIDTDGMEFLDGEDSYHFTSVEEDEVLDQIEIELEIPEYWDETDVDITVTTKSEDINGEIHEDTETETITIEPVVELIVTKTVTEEIYMDETAHVSVSIWNNGIYSLSSVTLTNPQTSDLEIQDNVENEVTLSIGSKETEAKIFEYTLKPTKTGSFTIPAASATFIDPDGNTHTFKSDTTKMEIDGPDVVLTKTVSPESVSPGDEVTVKVTVKNQGTKDASVTTTETMPENATYVSGDLSFHDVAAHGKSYTYSYILKVEGTGDIKVPETTATFIDLEDYKGEKVSNMPVITVVDPSEVTTESSSASSSSSSSSSSDTEQSSSDDNYAYTYEEDTDRVEPGFEASFMMLALFAVYFVSKRRDR</sequence>
<dbReference type="Pfam" id="PF01345">
    <property type="entry name" value="DUF11"/>
    <property type="match status" value="1"/>
</dbReference>
<dbReference type="InterPro" id="IPR001434">
    <property type="entry name" value="OmcB-like_DUF11"/>
</dbReference>
<gene>
    <name evidence="3" type="ORF">FKV42_13495</name>
</gene>
<feature type="compositionally biased region" description="Low complexity" evidence="1">
    <location>
        <begin position="468"/>
        <end position="496"/>
    </location>
</feature>
<comment type="caution">
    <text evidence="3">The sequence shown here is derived from an EMBL/GenBank/DDBJ whole genome shotgun (WGS) entry which is preliminary data.</text>
</comment>
<feature type="region of interest" description="Disordered" evidence="1">
    <location>
        <begin position="467"/>
        <end position="505"/>
    </location>
</feature>
<dbReference type="EMBL" id="VIAQ01000020">
    <property type="protein sequence ID" value="TQD23534.1"/>
    <property type="molecule type" value="Genomic_DNA"/>
</dbReference>
<accession>A0A7Z8KLM4</accession>